<evidence type="ECO:0000313" key="1">
    <source>
        <dbReference type="EMBL" id="JAU89734.1"/>
    </source>
</evidence>
<protein>
    <submittedName>
        <fullName evidence="1">Uncharacterized protein</fullName>
    </submittedName>
</protein>
<organism evidence="1">
    <name type="scientific">Noccaea caerulescens</name>
    <name type="common">Alpine penny-cress</name>
    <name type="synonym">Thlaspi caerulescens</name>
    <dbReference type="NCBI Taxonomy" id="107243"/>
    <lineage>
        <taxon>Eukaryota</taxon>
        <taxon>Viridiplantae</taxon>
        <taxon>Streptophyta</taxon>
        <taxon>Embryophyta</taxon>
        <taxon>Tracheophyta</taxon>
        <taxon>Spermatophyta</taxon>
        <taxon>Magnoliopsida</taxon>
        <taxon>eudicotyledons</taxon>
        <taxon>Gunneridae</taxon>
        <taxon>Pentapetalae</taxon>
        <taxon>rosids</taxon>
        <taxon>malvids</taxon>
        <taxon>Brassicales</taxon>
        <taxon>Brassicaceae</taxon>
        <taxon>Coluteocarpeae</taxon>
        <taxon>Noccaea</taxon>
    </lineage>
</organism>
<accession>A0A1J3JB03</accession>
<reference evidence="1" key="1">
    <citation type="submission" date="2016-07" db="EMBL/GenBank/DDBJ databases">
        <title>De novo transcriptome assembly of four accessions of the metal hyperaccumulator plant Noccaea caerulescens.</title>
        <authorList>
            <person name="Blande D."/>
            <person name="Halimaa P."/>
            <person name="Tervahauta A.I."/>
            <person name="Aarts M.G."/>
            <person name="Karenlampi S.O."/>
        </authorList>
    </citation>
    <scope>NUCLEOTIDE SEQUENCE</scope>
</reference>
<proteinExistence type="predicted"/>
<gene>
    <name evidence="1" type="ORF">MP_TR594_c0_g1_i1_g.1580</name>
</gene>
<dbReference type="EMBL" id="GEVM01016204">
    <property type="protein sequence ID" value="JAU89734.1"/>
    <property type="molecule type" value="Transcribed_RNA"/>
</dbReference>
<name>A0A1J3JB03_NOCCA</name>
<sequence length="98" mass="11587">MMNQSKRENTTKQLFLKETDQRIWEQSVLLGDGIKSVNDPGNITKQRQNQTYPKLNLAAKFEKHAERRQEDSQKNFYESGCTHFQVLQIPMKCFMLIH</sequence>
<dbReference type="AlphaFoldDB" id="A0A1J3JB03"/>